<protein>
    <submittedName>
        <fullName evidence="8">MATE family efflux transporter</fullName>
    </submittedName>
</protein>
<dbReference type="EMBL" id="PSNX01000003">
    <property type="protein sequence ID" value="PPE67346.1"/>
    <property type="molecule type" value="Genomic_DNA"/>
</dbReference>
<dbReference type="Proteomes" id="UP000238605">
    <property type="component" value="Unassembled WGS sequence"/>
</dbReference>
<organism evidence="8 9">
    <name type="scientific">Caldimonas caldifontis</name>
    <dbReference type="NCBI Taxonomy" id="1452508"/>
    <lineage>
        <taxon>Bacteria</taxon>
        <taxon>Pseudomonadati</taxon>
        <taxon>Pseudomonadota</taxon>
        <taxon>Betaproteobacteria</taxon>
        <taxon>Burkholderiales</taxon>
        <taxon>Sphaerotilaceae</taxon>
        <taxon>Caldimonas</taxon>
    </lineage>
</organism>
<dbReference type="GO" id="GO:0042910">
    <property type="term" value="F:xenobiotic transmembrane transporter activity"/>
    <property type="evidence" value="ECO:0007669"/>
    <property type="project" value="InterPro"/>
</dbReference>
<dbReference type="RefSeq" id="WP_104301245.1">
    <property type="nucleotide sequence ID" value="NZ_PSNX01000003.1"/>
</dbReference>
<dbReference type="PANTHER" id="PTHR42925:SF2">
    <property type="entry name" value="NA+ DRIVEN MULTIDRUG EFFLUX PUMP"/>
    <property type="match status" value="1"/>
</dbReference>
<feature type="transmembrane region" description="Helical" evidence="7">
    <location>
        <begin position="197"/>
        <end position="220"/>
    </location>
</feature>
<dbReference type="InterPro" id="IPR002528">
    <property type="entry name" value="MATE_fam"/>
</dbReference>
<keyword evidence="6 7" id="KW-0472">Membrane</keyword>
<feature type="transmembrane region" description="Helical" evidence="7">
    <location>
        <begin position="326"/>
        <end position="344"/>
    </location>
</feature>
<proteinExistence type="predicted"/>
<feature type="transmembrane region" description="Helical" evidence="7">
    <location>
        <begin position="64"/>
        <end position="85"/>
    </location>
</feature>
<evidence type="ECO:0000256" key="5">
    <source>
        <dbReference type="ARBA" id="ARBA00022989"/>
    </source>
</evidence>
<evidence type="ECO:0000256" key="2">
    <source>
        <dbReference type="ARBA" id="ARBA00022448"/>
    </source>
</evidence>
<evidence type="ECO:0000256" key="3">
    <source>
        <dbReference type="ARBA" id="ARBA00022475"/>
    </source>
</evidence>
<feature type="transmembrane region" description="Helical" evidence="7">
    <location>
        <begin position="106"/>
        <end position="126"/>
    </location>
</feature>
<keyword evidence="5 7" id="KW-1133">Transmembrane helix</keyword>
<feature type="transmembrane region" description="Helical" evidence="7">
    <location>
        <begin position="132"/>
        <end position="149"/>
    </location>
</feature>
<keyword evidence="4 7" id="KW-0812">Transmembrane</keyword>
<comment type="subcellular location">
    <subcellularLocation>
        <location evidence="1">Cell inner membrane</location>
        <topology evidence="1">Multi-pass membrane protein</topology>
    </subcellularLocation>
</comment>
<evidence type="ECO:0000313" key="8">
    <source>
        <dbReference type="EMBL" id="PPE67346.1"/>
    </source>
</evidence>
<keyword evidence="9" id="KW-1185">Reference proteome</keyword>
<keyword evidence="2" id="KW-0813">Transport</keyword>
<evidence type="ECO:0000256" key="1">
    <source>
        <dbReference type="ARBA" id="ARBA00004429"/>
    </source>
</evidence>
<feature type="transmembrane region" description="Helical" evidence="7">
    <location>
        <begin position="287"/>
        <end position="306"/>
    </location>
</feature>
<evidence type="ECO:0000256" key="4">
    <source>
        <dbReference type="ARBA" id="ARBA00022692"/>
    </source>
</evidence>
<dbReference type="InterPro" id="IPR047135">
    <property type="entry name" value="YsiQ"/>
</dbReference>
<evidence type="ECO:0000256" key="7">
    <source>
        <dbReference type="SAM" id="Phobius"/>
    </source>
</evidence>
<evidence type="ECO:0000256" key="6">
    <source>
        <dbReference type="ARBA" id="ARBA00023136"/>
    </source>
</evidence>
<feature type="transmembrane region" description="Helical" evidence="7">
    <location>
        <begin position="393"/>
        <end position="413"/>
    </location>
</feature>
<accession>A0A2S5SX88</accession>
<dbReference type="AlphaFoldDB" id="A0A2S5SX88"/>
<dbReference type="Pfam" id="PF01554">
    <property type="entry name" value="MatE"/>
    <property type="match status" value="2"/>
</dbReference>
<dbReference type="InterPro" id="IPR048279">
    <property type="entry name" value="MdtK-like"/>
</dbReference>
<keyword evidence="3" id="KW-1003">Cell membrane</keyword>
<comment type="caution">
    <text evidence="8">The sequence shown here is derived from an EMBL/GenBank/DDBJ whole genome shotgun (WGS) entry which is preliminary data.</text>
</comment>
<dbReference type="GO" id="GO:0015297">
    <property type="term" value="F:antiporter activity"/>
    <property type="evidence" value="ECO:0007669"/>
    <property type="project" value="InterPro"/>
</dbReference>
<dbReference type="PIRSF" id="PIRSF006603">
    <property type="entry name" value="DinF"/>
    <property type="match status" value="1"/>
</dbReference>
<dbReference type="OrthoDB" id="9806302at2"/>
<dbReference type="PANTHER" id="PTHR42925">
    <property type="entry name" value="MULTIDRUG AND TOXIN EFFLUX PROTEIN MATE FAMILY"/>
    <property type="match status" value="1"/>
</dbReference>
<feature type="transmembrane region" description="Helical" evidence="7">
    <location>
        <begin position="356"/>
        <end position="372"/>
    </location>
</feature>
<feature type="transmembrane region" description="Helical" evidence="7">
    <location>
        <begin position="20"/>
        <end position="44"/>
    </location>
</feature>
<gene>
    <name evidence="8" type="ORF">C1704_04060</name>
</gene>
<dbReference type="GO" id="GO:0005886">
    <property type="term" value="C:plasma membrane"/>
    <property type="evidence" value="ECO:0007669"/>
    <property type="project" value="UniProtKB-SubCell"/>
</dbReference>
<reference evidence="8 9" key="1">
    <citation type="submission" date="2018-02" db="EMBL/GenBank/DDBJ databases">
        <title>Reclassifiation of [Polyangium] brachysporum DSM 7029 as Guopingzhaonella breviflexa gen. nov., sp. nov., a member of the family Comamonadaceae.</title>
        <authorList>
            <person name="Tang B."/>
        </authorList>
    </citation>
    <scope>NUCLEOTIDE SEQUENCE [LARGE SCALE GENOMIC DNA]</scope>
    <source>
        <strain evidence="8 9">BCRC 80649</strain>
    </source>
</reference>
<name>A0A2S5SX88_9BURK</name>
<sequence>MSTAVLAQPGARAAAPRPPLFAITWPLFTELLLGISVGLAGLWMASRVSDAASGAFAMVNHLQAAFFILFRIISMGVSVVITQNLGAGNRAAADETARVSLGASTWLGLLTGCSLLAGAPWLLQWMNTPAELMPLAVPFLQMAALALVLDAYNATMASVMRAHLHARDTLLNMLAMHTLHLLLCIPLMGGMGPLPGLGLVGFALAMALSRAFGLGLHLLLWRWRLKLVPTARDWWVMRWKPLAPVLHIGLPGGAETIAYRLALMVSIAVVARMGATELAVHSYTMQVMYFILLFGLAIGFAAEILVGHLIGSARLHEAHALVRKSLFLGLGVSTGAALVAALGAPWYLRLFTQDEAIIASAVLLLWLTVLLEPGRTFNLVVINALRATGDARFPVAAGIVSMVVVLAGGSWFFGVHLGWGLPGVWIAYALDEWIRGLAMAARWWGHGWVRHARATHRRVVRERQPVG</sequence>
<feature type="transmembrane region" description="Helical" evidence="7">
    <location>
        <begin position="170"/>
        <end position="191"/>
    </location>
</feature>
<evidence type="ECO:0000313" key="9">
    <source>
        <dbReference type="Proteomes" id="UP000238605"/>
    </source>
</evidence>
<dbReference type="CDD" id="cd13134">
    <property type="entry name" value="MATE_like_8"/>
    <property type="match status" value="1"/>
</dbReference>